<proteinExistence type="predicted"/>
<dbReference type="Proteomes" id="UP000042394">
    <property type="component" value="Unassembled WGS sequence"/>
</dbReference>
<protein>
    <submittedName>
        <fullName evidence="1">Uncharacterized protein</fullName>
    </submittedName>
</protein>
<dbReference type="AlphaFoldDB" id="A0A655BL26"/>
<sequence>MTPSCAERIASVVSGCHSRLACSSKRACMFFNAVSRAVPSDVLGRIIIIMPPQRMPTITSHTRAWAISHNCVISTILTIGNAMIAAV</sequence>
<organism evidence="1 3">
    <name type="scientific">Salmonella enterica subsp. enterica serovar Bovismorbificans</name>
    <dbReference type="NCBI Taxonomy" id="58097"/>
    <lineage>
        <taxon>Bacteria</taxon>
        <taxon>Pseudomonadati</taxon>
        <taxon>Pseudomonadota</taxon>
        <taxon>Gammaproteobacteria</taxon>
        <taxon>Enterobacterales</taxon>
        <taxon>Enterobacteriaceae</taxon>
        <taxon>Salmonella</taxon>
    </lineage>
</organism>
<evidence type="ECO:0000313" key="3">
    <source>
        <dbReference type="Proteomes" id="UP000039541"/>
    </source>
</evidence>
<dbReference type="EMBL" id="CQPC01000001">
    <property type="protein sequence ID" value="CNT54682.1"/>
    <property type="molecule type" value="Genomic_DNA"/>
</dbReference>
<evidence type="ECO:0000313" key="1">
    <source>
        <dbReference type="EMBL" id="CNT54682.1"/>
    </source>
</evidence>
<accession>A0A655BL26</accession>
<gene>
    <name evidence="1" type="ORF">ERS008202_00030</name>
    <name evidence="2" type="ORF">ERS008207_02668</name>
</gene>
<dbReference type="EMBL" id="CQPD01000026">
    <property type="protein sequence ID" value="CNU42722.1"/>
    <property type="molecule type" value="Genomic_DNA"/>
</dbReference>
<reference evidence="3 4" key="1">
    <citation type="submission" date="2015-03" db="EMBL/GenBank/DDBJ databases">
        <authorList>
            <consortium name="Pathogen Informatics"/>
        </authorList>
    </citation>
    <scope>NUCLEOTIDE SEQUENCE [LARGE SCALE GENOMIC DNA]</scope>
    <source>
        <strain evidence="1 3">3476</strain>
        <strain evidence="2 4">D4891</strain>
    </source>
</reference>
<name>A0A655BL26_SALET</name>
<evidence type="ECO:0000313" key="4">
    <source>
        <dbReference type="Proteomes" id="UP000042394"/>
    </source>
</evidence>
<evidence type="ECO:0000313" key="2">
    <source>
        <dbReference type="EMBL" id="CNU42722.1"/>
    </source>
</evidence>
<dbReference type="Proteomes" id="UP000039541">
    <property type="component" value="Unassembled WGS sequence"/>
</dbReference>